<accession>A0ABT6JFV5</accession>
<gene>
    <name evidence="1" type="ORF">QFW80_00055</name>
</gene>
<keyword evidence="2" id="KW-1185">Reference proteome</keyword>
<dbReference type="EMBL" id="JARXRN010000002">
    <property type="protein sequence ID" value="MDH5828916.1"/>
    <property type="molecule type" value="Genomic_DNA"/>
</dbReference>
<evidence type="ECO:0000313" key="1">
    <source>
        <dbReference type="EMBL" id="MDH5828916.1"/>
    </source>
</evidence>
<comment type="caution">
    <text evidence="1">The sequence shown here is derived from an EMBL/GenBank/DDBJ whole genome shotgun (WGS) entry which is preliminary data.</text>
</comment>
<sequence>MSSLDLLAGGELSEPPDMLAEEHNGFALLRGELIHSCSAHVEAEA</sequence>
<name>A0ABT6JFV5_9GAMM</name>
<reference evidence="1 2" key="1">
    <citation type="submission" date="2023-04" db="EMBL/GenBank/DDBJ databases">
        <title>Luteimonas sp. M1R5S18.</title>
        <authorList>
            <person name="Sun J.-Q."/>
        </authorList>
    </citation>
    <scope>NUCLEOTIDE SEQUENCE [LARGE SCALE GENOMIC DNA]</scope>
    <source>
        <strain evidence="1 2">M1R5S18</strain>
    </source>
</reference>
<protein>
    <submittedName>
        <fullName evidence="1">Uncharacterized protein</fullName>
    </submittedName>
</protein>
<proteinExistence type="predicted"/>
<organism evidence="1 2">
    <name type="scientific">Luteimonas rhizosphaericola</name>
    <dbReference type="NCBI Taxonomy" id="3042024"/>
    <lineage>
        <taxon>Bacteria</taxon>
        <taxon>Pseudomonadati</taxon>
        <taxon>Pseudomonadota</taxon>
        <taxon>Gammaproteobacteria</taxon>
        <taxon>Lysobacterales</taxon>
        <taxon>Lysobacteraceae</taxon>
        <taxon>Luteimonas</taxon>
    </lineage>
</organism>
<dbReference type="Proteomes" id="UP001156831">
    <property type="component" value="Unassembled WGS sequence"/>
</dbReference>
<evidence type="ECO:0000313" key="2">
    <source>
        <dbReference type="Proteomes" id="UP001156831"/>
    </source>
</evidence>
<dbReference type="RefSeq" id="WP_280598804.1">
    <property type="nucleotide sequence ID" value="NZ_JARXRN010000002.1"/>
</dbReference>